<organism evidence="2 3">
    <name type="scientific">Empedobacter falsenii</name>
    <dbReference type="NCBI Taxonomy" id="343874"/>
    <lineage>
        <taxon>Bacteria</taxon>
        <taxon>Pseudomonadati</taxon>
        <taxon>Bacteroidota</taxon>
        <taxon>Flavobacteriia</taxon>
        <taxon>Flavobacteriales</taxon>
        <taxon>Weeksellaceae</taxon>
        <taxon>Empedobacter</taxon>
    </lineage>
</organism>
<dbReference type="PANTHER" id="PTHR30543">
    <property type="entry name" value="CHROMATE REDUCTASE"/>
    <property type="match status" value="1"/>
</dbReference>
<sequence length="203" mass="23077">MKSKYLTLVKTKTNKIMTQKTIGLFIGSLRKEANSRKIAKNLIKMTPEGFTFKIIEIGQLEFYNQDFDDHNQVPDSYTAFRKEVSELDGLIFITPEYNRSMPAVLKNALDVASRPFGKNVWNNKPGAVISSSTGAIGGFGANHHLSQSLTFLNIPTMQQPEIYLGQLKPDVFDENGYFNNEKTTSFIQNFVDAYVKWYEQLTK</sequence>
<dbReference type="SUPFAM" id="SSF52218">
    <property type="entry name" value="Flavoproteins"/>
    <property type="match status" value="1"/>
</dbReference>
<dbReference type="GO" id="GO:0016491">
    <property type="term" value="F:oxidoreductase activity"/>
    <property type="evidence" value="ECO:0007669"/>
    <property type="project" value="InterPro"/>
</dbReference>
<gene>
    <name evidence="2" type="ORF">NCTC13456_01620</name>
</gene>
<protein>
    <submittedName>
        <fullName evidence="2">Predicted flavoprotein</fullName>
    </submittedName>
</protein>
<dbReference type="GO" id="GO:0005829">
    <property type="term" value="C:cytosol"/>
    <property type="evidence" value="ECO:0007669"/>
    <property type="project" value="TreeGrafter"/>
</dbReference>
<dbReference type="EMBL" id="UFXS01000001">
    <property type="protein sequence ID" value="STD55599.1"/>
    <property type="molecule type" value="Genomic_DNA"/>
</dbReference>
<dbReference type="InterPro" id="IPR005025">
    <property type="entry name" value="FMN_Rdtase-like_dom"/>
</dbReference>
<accession>A0A376G4K2</accession>
<dbReference type="Gene3D" id="3.40.50.360">
    <property type="match status" value="1"/>
</dbReference>
<feature type="domain" description="NADPH-dependent FMN reductase-like" evidence="1">
    <location>
        <begin position="22"/>
        <end position="165"/>
    </location>
</feature>
<dbReference type="InterPro" id="IPR050712">
    <property type="entry name" value="NAD(P)H-dep_reductase"/>
</dbReference>
<evidence type="ECO:0000313" key="2">
    <source>
        <dbReference type="EMBL" id="STD55599.1"/>
    </source>
</evidence>
<dbReference type="STRING" id="343874.GCA_000805695_03434"/>
<dbReference type="Pfam" id="PF03358">
    <property type="entry name" value="FMN_red"/>
    <property type="match status" value="1"/>
</dbReference>
<dbReference type="InterPro" id="IPR029039">
    <property type="entry name" value="Flavoprotein-like_sf"/>
</dbReference>
<evidence type="ECO:0000259" key="1">
    <source>
        <dbReference type="Pfam" id="PF03358"/>
    </source>
</evidence>
<dbReference type="RefSeq" id="WP_260392426.1">
    <property type="nucleotide sequence ID" value="NZ_UFXS01000001.1"/>
</dbReference>
<reference evidence="2 3" key="1">
    <citation type="submission" date="2018-06" db="EMBL/GenBank/DDBJ databases">
        <authorList>
            <consortium name="Pathogen Informatics"/>
            <person name="Doyle S."/>
        </authorList>
    </citation>
    <scope>NUCLEOTIDE SEQUENCE [LARGE SCALE GENOMIC DNA]</scope>
    <source>
        <strain evidence="2 3">NCTC13456</strain>
    </source>
</reference>
<dbReference type="AlphaFoldDB" id="A0A376G4K2"/>
<dbReference type="Proteomes" id="UP000254737">
    <property type="component" value="Unassembled WGS sequence"/>
</dbReference>
<name>A0A376G4K2_9FLAO</name>
<dbReference type="GO" id="GO:0010181">
    <property type="term" value="F:FMN binding"/>
    <property type="evidence" value="ECO:0007669"/>
    <property type="project" value="TreeGrafter"/>
</dbReference>
<proteinExistence type="predicted"/>
<dbReference type="PANTHER" id="PTHR30543:SF21">
    <property type="entry name" value="NAD(P)H-DEPENDENT FMN REDUCTASE LOT6"/>
    <property type="match status" value="1"/>
</dbReference>
<evidence type="ECO:0000313" key="3">
    <source>
        <dbReference type="Proteomes" id="UP000254737"/>
    </source>
</evidence>